<dbReference type="RefSeq" id="XP_066068128.1">
    <property type="nucleotide sequence ID" value="XM_066212031.1"/>
</dbReference>
<dbReference type="GO" id="GO:0005634">
    <property type="term" value="C:nucleus"/>
    <property type="evidence" value="ECO:0007669"/>
    <property type="project" value="TreeGrafter"/>
</dbReference>
<dbReference type="KEGG" id="cdep:91086819"/>
<evidence type="ECO:0000256" key="1">
    <source>
        <dbReference type="ARBA" id="ARBA00022884"/>
    </source>
</evidence>
<protein>
    <recommendedName>
        <fullName evidence="4">RRM domain-containing protein</fullName>
    </recommendedName>
</protein>
<dbReference type="InterPro" id="IPR035979">
    <property type="entry name" value="RBD_domain_sf"/>
</dbReference>
<keyword evidence="6" id="KW-1185">Reference proteome</keyword>
<feature type="region of interest" description="Disordered" evidence="3">
    <location>
        <begin position="111"/>
        <end position="143"/>
    </location>
</feature>
<organism evidence="5 6">
    <name type="scientific">Cryptococcus depauperatus CBS 7841</name>
    <dbReference type="NCBI Taxonomy" id="1295531"/>
    <lineage>
        <taxon>Eukaryota</taxon>
        <taxon>Fungi</taxon>
        <taxon>Dikarya</taxon>
        <taxon>Basidiomycota</taxon>
        <taxon>Agaricomycotina</taxon>
        <taxon>Tremellomycetes</taxon>
        <taxon>Tremellales</taxon>
        <taxon>Cryptococcaceae</taxon>
        <taxon>Cryptococcus</taxon>
    </lineage>
</organism>
<dbReference type="EMBL" id="CP143786">
    <property type="protein sequence ID" value="WVN87428.1"/>
    <property type="molecule type" value="Genomic_DNA"/>
</dbReference>
<dbReference type="PROSITE" id="PS50102">
    <property type="entry name" value="RRM"/>
    <property type="match status" value="2"/>
</dbReference>
<evidence type="ECO:0000313" key="6">
    <source>
        <dbReference type="Proteomes" id="UP000094043"/>
    </source>
</evidence>
<proteinExistence type="predicted"/>
<feature type="compositionally biased region" description="Polar residues" evidence="3">
    <location>
        <begin position="509"/>
        <end position="526"/>
    </location>
</feature>
<dbReference type="InterPro" id="IPR000504">
    <property type="entry name" value="RRM_dom"/>
</dbReference>
<feature type="compositionally biased region" description="Polar residues" evidence="3">
    <location>
        <begin position="111"/>
        <end position="128"/>
    </location>
</feature>
<dbReference type="GO" id="GO:0003729">
    <property type="term" value="F:mRNA binding"/>
    <property type="evidence" value="ECO:0007669"/>
    <property type="project" value="TreeGrafter"/>
</dbReference>
<dbReference type="GeneID" id="91086819"/>
<feature type="region of interest" description="Disordered" evidence="3">
    <location>
        <begin position="539"/>
        <end position="564"/>
    </location>
</feature>
<dbReference type="PANTHER" id="PTHR48025">
    <property type="entry name" value="OS02G0815200 PROTEIN"/>
    <property type="match status" value="1"/>
</dbReference>
<reference evidence="5" key="3">
    <citation type="submission" date="2024-01" db="EMBL/GenBank/DDBJ databases">
        <authorList>
            <person name="Coelho M.A."/>
            <person name="David-Palma M."/>
            <person name="Shea T."/>
            <person name="Sun S."/>
            <person name="Cuomo C.A."/>
            <person name="Heitman J."/>
        </authorList>
    </citation>
    <scope>NUCLEOTIDE SEQUENCE</scope>
    <source>
        <strain evidence="5">CBS 7841</strain>
    </source>
</reference>
<keyword evidence="1 2" id="KW-0694">RNA-binding</keyword>
<feature type="region of interest" description="Disordered" evidence="3">
    <location>
        <begin position="507"/>
        <end position="526"/>
    </location>
</feature>
<evidence type="ECO:0000256" key="2">
    <source>
        <dbReference type="PROSITE-ProRule" id="PRU00176"/>
    </source>
</evidence>
<evidence type="ECO:0000259" key="4">
    <source>
        <dbReference type="PROSITE" id="PS50102"/>
    </source>
</evidence>
<dbReference type="Proteomes" id="UP000094043">
    <property type="component" value="Chromosome 3"/>
</dbReference>
<dbReference type="SUPFAM" id="SSF54928">
    <property type="entry name" value="RNA-binding domain, RBD"/>
    <property type="match status" value="2"/>
</dbReference>
<dbReference type="InterPro" id="IPR012677">
    <property type="entry name" value="Nucleotide-bd_a/b_plait_sf"/>
</dbReference>
<dbReference type="Pfam" id="PF00076">
    <property type="entry name" value="RRM_1"/>
    <property type="match status" value="1"/>
</dbReference>
<dbReference type="InterPro" id="IPR050502">
    <property type="entry name" value="Euk_RNA-bind_prot"/>
</dbReference>
<sequence>MTSRSNSPSPPVLSEHSFPAPSALRYEMRLYGLNHSVTSDNLINFFSSHTRVLGVLIHSQNGPTASVNNVNLQWAQVWVDSEEGVQKCLELKSCLTPSGITLVRAPASTTLGHAGQGTSTPGTITPNGSFELKTPPSPPPVTANASSTLLPVGSNIGPTSASIVSGPGGYNSIASLCGNFNALSVRTNPDTTGTNMGFKHVDPHGPLPRNLYVMGLPLDLTQTQFKALFTPFGMVEHSTLLSQLDGMGRRRGFVLMSTHQEAIEAMRAMNGTWHNNLKMDVSWALVQREAKHFGTSGIMPNRVVHPPTMPTRKEPLEDCAVIVENLDPSYFPDSATVREVFNHFGPVSRVNILSTAPLQVLIQFDHSVSATALIAANGLNLGGRPLVAKRYARAVNAISAPSSAPILAPVASRIPFDPFGNDFAQHVSRITGKTHLESAFNPQNQNQAHFQLQTQSRSAHPLASLGPFNPFTPSHSTSATSHVLKESKKSHLNLNFDFNPEPFTPLPWTPSQDLKNASTPLQENCPSNSFKAIYTNAAQGKNQAEVNDENKRPTPNTDGRSLQPGNIISICTAVT</sequence>
<feature type="domain" description="RRM" evidence="4">
    <location>
        <begin position="319"/>
        <end position="393"/>
    </location>
</feature>
<dbReference type="PANTHER" id="PTHR48025:SF1">
    <property type="entry name" value="RRM DOMAIN-CONTAINING PROTEIN"/>
    <property type="match status" value="1"/>
</dbReference>
<evidence type="ECO:0000256" key="3">
    <source>
        <dbReference type="SAM" id="MobiDB-lite"/>
    </source>
</evidence>
<reference evidence="5" key="2">
    <citation type="journal article" date="2022" name="Elife">
        <title>Obligate sexual reproduction of a homothallic fungus closely related to the Cryptococcus pathogenic species complex.</title>
        <authorList>
            <person name="Passer A.R."/>
            <person name="Clancey S.A."/>
            <person name="Shea T."/>
            <person name="David-Palma M."/>
            <person name="Averette A.F."/>
            <person name="Boekhout T."/>
            <person name="Porcel B.M."/>
            <person name="Nowrousian M."/>
            <person name="Cuomo C.A."/>
            <person name="Sun S."/>
            <person name="Heitman J."/>
            <person name="Coelho M.A."/>
        </authorList>
    </citation>
    <scope>NUCLEOTIDE SEQUENCE</scope>
    <source>
        <strain evidence="5">CBS 7841</strain>
    </source>
</reference>
<accession>A0AAJ8JS63</accession>
<dbReference type="SMART" id="SM00360">
    <property type="entry name" value="RRM"/>
    <property type="match status" value="2"/>
</dbReference>
<dbReference type="Gene3D" id="3.30.70.330">
    <property type="match status" value="2"/>
</dbReference>
<feature type="compositionally biased region" description="Polar residues" evidence="3">
    <location>
        <begin position="553"/>
        <end position="564"/>
    </location>
</feature>
<dbReference type="CDD" id="cd00590">
    <property type="entry name" value="RRM_SF"/>
    <property type="match status" value="1"/>
</dbReference>
<feature type="domain" description="RRM" evidence="4">
    <location>
        <begin position="209"/>
        <end position="286"/>
    </location>
</feature>
<evidence type="ECO:0000313" key="5">
    <source>
        <dbReference type="EMBL" id="WVN87428.1"/>
    </source>
</evidence>
<name>A0AAJ8JS63_9TREE</name>
<gene>
    <name evidence="5" type="ORF">L203_102608</name>
</gene>
<dbReference type="AlphaFoldDB" id="A0AAJ8JS63"/>
<reference evidence="5" key="1">
    <citation type="submission" date="2016-06" db="EMBL/GenBank/DDBJ databases">
        <authorList>
            <person name="Cuomo C."/>
            <person name="Litvintseva A."/>
            <person name="Heitman J."/>
            <person name="Chen Y."/>
            <person name="Sun S."/>
            <person name="Springer D."/>
            <person name="Dromer F."/>
            <person name="Young S."/>
            <person name="Zeng Q."/>
            <person name="Chapman S."/>
            <person name="Gujja S."/>
            <person name="Saif S."/>
            <person name="Birren B."/>
        </authorList>
    </citation>
    <scope>NUCLEOTIDE SEQUENCE</scope>
    <source>
        <strain evidence="5">CBS 7841</strain>
    </source>
</reference>